<dbReference type="PANTHER" id="PTHR21310">
    <property type="entry name" value="AMINOGLYCOSIDE PHOSPHOTRANSFERASE-RELATED-RELATED"/>
    <property type="match status" value="1"/>
</dbReference>
<dbReference type="Pfam" id="PF01636">
    <property type="entry name" value="APH"/>
    <property type="match status" value="1"/>
</dbReference>
<organism evidence="3 4">
    <name type="scientific">Marasmius oreades</name>
    <name type="common">fairy-ring Marasmius</name>
    <dbReference type="NCBI Taxonomy" id="181124"/>
    <lineage>
        <taxon>Eukaryota</taxon>
        <taxon>Fungi</taxon>
        <taxon>Dikarya</taxon>
        <taxon>Basidiomycota</taxon>
        <taxon>Agaricomycotina</taxon>
        <taxon>Agaricomycetes</taxon>
        <taxon>Agaricomycetidae</taxon>
        <taxon>Agaricales</taxon>
        <taxon>Marasmiineae</taxon>
        <taxon>Marasmiaceae</taxon>
        <taxon>Marasmius</taxon>
    </lineage>
</organism>
<feature type="compositionally biased region" description="Low complexity" evidence="1">
    <location>
        <begin position="343"/>
        <end position="353"/>
    </location>
</feature>
<comment type="caution">
    <text evidence="3">The sequence shown here is derived from an EMBL/GenBank/DDBJ whole genome shotgun (WGS) entry which is preliminary data.</text>
</comment>
<feature type="region of interest" description="Disordered" evidence="1">
    <location>
        <begin position="613"/>
        <end position="632"/>
    </location>
</feature>
<dbReference type="OrthoDB" id="10003767at2759"/>
<dbReference type="InterPro" id="IPR002575">
    <property type="entry name" value="Aminoglycoside_PTrfase"/>
</dbReference>
<dbReference type="EMBL" id="CM032190">
    <property type="protein sequence ID" value="KAG7086801.1"/>
    <property type="molecule type" value="Genomic_DNA"/>
</dbReference>
<evidence type="ECO:0000259" key="2">
    <source>
        <dbReference type="Pfam" id="PF01636"/>
    </source>
</evidence>
<dbReference type="InterPro" id="IPR051678">
    <property type="entry name" value="AGP_Transferase"/>
</dbReference>
<name>A0A9P7RNB9_9AGAR</name>
<accession>A0A9P7RNB9</accession>
<dbReference type="InterPro" id="IPR011009">
    <property type="entry name" value="Kinase-like_dom_sf"/>
</dbReference>
<feature type="compositionally biased region" description="Polar residues" evidence="1">
    <location>
        <begin position="354"/>
        <end position="363"/>
    </location>
</feature>
<dbReference type="Gene3D" id="3.30.200.20">
    <property type="entry name" value="Phosphorylase Kinase, domain 1"/>
    <property type="match status" value="1"/>
</dbReference>
<feature type="region of interest" description="Disordered" evidence="1">
    <location>
        <begin position="450"/>
        <end position="477"/>
    </location>
</feature>
<proteinExistence type="predicted"/>
<dbReference type="SUPFAM" id="SSF56112">
    <property type="entry name" value="Protein kinase-like (PK-like)"/>
    <property type="match status" value="1"/>
</dbReference>
<evidence type="ECO:0000313" key="4">
    <source>
        <dbReference type="Proteomes" id="UP001049176"/>
    </source>
</evidence>
<evidence type="ECO:0000313" key="3">
    <source>
        <dbReference type="EMBL" id="KAG7086801.1"/>
    </source>
</evidence>
<protein>
    <recommendedName>
        <fullName evidence="2">Aminoglycoside phosphotransferase domain-containing protein</fullName>
    </recommendedName>
</protein>
<dbReference type="AlphaFoldDB" id="A0A9P7RNB9"/>
<sequence>MGTSVMINNVVEQPVAGRRGWRGLINVTCQATQTEKAPINIANHDFIQIDHEGVIPNLLLESLKTSFLLSTHDSSFHTGHQQENHPLPPSTVTAAVHLHSDNPEAQPEHRSSPLGMERNGVIKRKNVDIGVEAPLVWDWDVEQKDRQREAKMDASVHGAIPFEVDRKILKDVVREKMGIEVGRIEFISSGTFHKAYFVTLTNKVQLVARVARRFMPRLKTESEVATLRYLRDKTNVPVPTVLHYDSNPFNRLGGEYILMTKAEGVPLSKLYHSMPYTDLVKLLQNVARIIIPLFSHRFSSLGSLYLGPDPSASTSAVPTPKAIQTHYTAFPFSATLGMTMMSSRTSTPTAATPGNLSRVPSTSGGVLSDSTEFHVGPIISWAFFGSNRGELSHPNEINRGPWSTSKTYFDSCVEREIKGVISENEGKSAPHKLHLDPDEIISSRHHHLQAISDDQSDDSDEWDLEESEDEWEGPGPAMYRDYRRMQRTTFLFTALQEKEDCVKKEMARWLNLMDELIKQQEELKSKEGHAVIQSRTGKEVEEFGFDCHDLSLENVFVDEEDPTKITCIIDWESTTTRPLWQCAHLPAFLQSSPFTAKLFREVLIKMASEASHTPAAPVTTLKPDSSSKKNPESDFASLAHEWLFYEAAGRRLRMAHRFVEWDGWEEGLAESMLGAEEFEEDWFKEADMNQDSPPLSPLPEVNVDGGDDVNAILMSERVYDAVHVGINGNGVEVDSEDGKGPTSSSSSEDGGLGRRLSTSSSGKGVDAPAVSLARRKASSKIPVIARETEKENTLDTTGDICGGRGGELGRRLEAWLTVSGHLAVLNSEKES</sequence>
<feature type="region of interest" description="Disordered" evidence="1">
    <location>
        <begin position="730"/>
        <end position="782"/>
    </location>
</feature>
<keyword evidence="4" id="KW-1185">Reference proteome</keyword>
<evidence type="ECO:0000256" key="1">
    <source>
        <dbReference type="SAM" id="MobiDB-lite"/>
    </source>
</evidence>
<feature type="region of interest" description="Disordered" evidence="1">
    <location>
        <begin position="343"/>
        <end position="363"/>
    </location>
</feature>
<gene>
    <name evidence="3" type="ORF">E1B28_002728</name>
</gene>
<dbReference type="GeneID" id="66071804"/>
<feature type="compositionally biased region" description="Acidic residues" evidence="1">
    <location>
        <begin position="454"/>
        <end position="472"/>
    </location>
</feature>
<dbReference type="RefSeq" id="XP_043003272.1">
    <property type="nucleotide sequence ID" value="XM_043159669.1"/>
</dbReference>
<feature type="domain" description="Aminoglycoside phosphotransferase" evidence="2">
    <location>
        <begin position="184"/>
        <end position="287"/>
    </location>
</feature>
<dbReference type="Proteomes" id="UP001049176">
    <property type="component" value="Chromosome 10"/>
</dbReference>
<reference evidence="3" key="1">
    <citation type="journal article" date="2021" name="Genome Biol. Evol.">
        <title>The assembled and annotated genome of the fairy-ring fungus Marasmius oreades.</title>
        <authorList>
            <person name="Hiltunen M."/>
            <person name="Ament-Velasquez S.L."/>
            <person name="Johannesson H."/>
        </authorList>
    </citation>
    <scope>NUCLEOTIDE SEQUENCE</scope>
    <source>
        <strain evidence="3">03SP1</strain>
    </source>
</reference>
<dbReference type="PANTHER" id="PTHR21310:SF13">
    <property type="entry name" value="AMINOGLYCOSIDE PHOSPHOTRANSFERASE DOMAIN-CONTAINING PROTEIN"/>
    <property type="match status" value="1"/>
</dbReference>